<accession>A0A1J7I7L0</accession>
<reference evidence="2 3" key="1">
    <citation type="submission" date="2016-10" db="EMBL/GenBank/DDBJ databases">
        <title>Draft genome sequence of Coniochaeta ligniaria NRRL30616, a lignocellulolytic fungus for bioabatement of inhibitors in plant biomass hydrolysates.</title>
        <authorList>
            <consortium name="DOE Joint Genome Institute"/>
            <person name="Jimenez D.J."/>
            <person name="Hector R.E."/>
            <person name="Riley R."/>
            <person name="Sun H."/>
            <person name="Grigoriev I.V."/>
            <person name="Van Elsas J.D."/>
            <person name="Nichols N.N."/>
        </authorList>
    </citation>
    <scope>NUCLEOTIDE SEQUENCE [LARGE SCALE GENOMIC DNA]</scope>
    <source>
        <strain evidence="2 3">NRRL 30616</strain>
    </source>
</reference>
<proteinExistence type="predicted"/>
<dbReference type="Proteomes" id="UP000182658">
    <property type="component" value="Unassembled WGS sequence"/>
</dbReference>
<evidence type="ECO:0000256" key="1">
    <source>
        <dbReference type="SAM" id="MobiDB-lite"/>
    </source>
</evidence>
<organism evidence="2 3">
    <name type="scientific">Coniochaeta ligniaria NRRL 30616</name>
    <dbReference type="NCBI Taxonomy" id="1408157"/>
    <lineage>
        <taxon>Eukaryota</taxon>
        <taxon>Fungi</taxon>
        <taxon>Dikarya</taxon>
        <taxon>Ascomycota</taxon>
        <taxon>Pezizomycotina</taxon>
        <taxon>Sordariomycetes</taxon>
        <taxon>Sordariomycetidae</taxon>
        <taxon>Coniochaetales</taxon>
        <taxon>Coniochaetaceae</taxon>
        <taxon>Coniochaeta</taxon>
    </lineage>
</organism>
<evidence type="ECO:0000313" key="3">
    <source>
        <dbReference type="Proteomes" id="UP000182658"/>
    </source>
</evidence>
<feature type="region of interest" description="Disordered" evidence="1">
    <location>
        <begin position="176"/>
        <end position="202"/>
    </location>
</feature>
<dbReference type="EMBL" id="KV875107">
    <property type="protein sequence ID" value="OIW23347.1"/>
    <property type="molecule type" value="Genomic_DNA"/>
</dbReference>
<dbReference type="AlphaFoldDB" id="A0A1J7I7L0"/>
<evidence type="ECO:0000313" key="2">
    <source>
        <dbReference type="EMBL" id="OIW23347.1"/>
    </source>
</evidence>
<sequence length="226" mass="24975">MPVSTSEELPQSVRLFVAGLLTAGLAVTGTSLEREPAPLRSLYHIAPVLRTRQALDTSLGVQLPSLHKREAAHKAHPDRTTGSVLTPYALLRLPTALLGGHTEGTLPVTKRWRHLLVRLRLKSAAHHASHASSSKWDRRLTIILHDSRKEASRTNWRKELAKDLPEAHTLHEVLRARRPSETGAKYEAAQGRSKKGKQEGLDQMELRVISGNGGMEWTSPLSFGDP</sequence>
<protein>
    <submittedName>
        <fullName evidence="2">Uncharacterized protein</fullName>
    </submittedName>
</protein>
<name>A0A1J7I7L0_9PEZI</name>
<gene>
    <name evidence="2" type="ORF">CONLIGDRAFT_649864</name>
</gene>
<dbReference type="InParanoid" id="A0A1J7I7L0"/>
<keyword evidence="3" id="KW-1185">Reference proteome</keyword>